<organism evidence="3 4">
    <name type="scientific">Actinomadura madurae</name>
    <dbReference type="NCBI Taxonomy" id="1993"/>
    <lineage>
        <taxon>Bacteria</taxon>
        <taxon>Bacillati</taxon>
        <taxon>Actinomycetota</taxon>
        <taxon>Actinomycetes</taxon>
        <taxon>Streptosporangiales</taxon>
        <taxon>Thermomonosporaceae</taxon>
        <taxon>Actinomadura</taxon>
    </lineage>
</organism>
<dbReference type="CDD" id="cd00829">
    <property type="entry name" value="SCP-x_thiolase"/>
    <property type="match status" value="1"/>
</dbReference>
<dbReference type="Pfam" id="PF00108">
    <property type="entry name" value="Thiolase_N"/>
    <property type="match status" value="1"/>
</dbReference>
<dbReference type="NCBIfam" id="NF004936">
    <property type="entry name" value="PRK06289.1"/>
    <property type="match status" value="1"/>
</dbReference>
<protein>
    <submittedName>
        <fullName evidence="3">Acetyl-CoA C-acetyltransferase</fullName>
    </submittedName>
</protein>
<dbReference type="eggNOG" id="COG0183">
    <property type="taxonomic scope" value="Bacteria"/>
</dbReference>
<dbReference type="FunCoup" id="A0A1I5PGY5">
    <property type="interactions" value="222"/>
</dbReference>
<reference evidence="3 4" key="1">
    <citation type="submission" date="2016-10" db="EMBL/GenBank/DDBJ databases">
        <authorList>
            <person name="de Groot N.N."/>
        </authorList>
    </citation>
    <scope>NUCLEOTIDE SEQUENCE [LARGE SCALE GENOMIC DNA]</scope>
    <source>
        <strain evidence="3 4">DSM 43067</strain>
    </source>
</reference>
<dbReference type="InterPro" id="IPR055140">
    <property type="entry name" value="Thiolase_C_2"/>
</dbReference>
<dbReference type="STRING" id="1993.SAMN04489713_113138"/>
<proteinExistence type="predicted"/>
<evidence type="ECO:0000259" key="2">
    <source>
        <dbReference type="Pfam" id="PF22691"/>
    </source>
</evidence>
<dbReference type="AlphaFoldDB" id="A0A1I5PGY5"/>
<dbReference type="GO" id="GO:0016747">
    <property type="term" value="F:acyltransferase activity, transferring groups other than amino-acyl groups"/>
    <property type="evidence" value="ECO:0007669"/>
    <property type="project" value="InterPro"/>
</dbReference>
<dbReference type="EMBL" id="FOVH01000013">
    <property type="protein sequence ID" value="SFP33303.1"/>
    <property type="molecule type" value="Genomic_DNA"/>
</dbReference>
<dbReference type="InterPro" id="IPR020616">
    <property type="entry name" value="Thiolase_N"/>
</dbReference>
<dbReference type="InterPro" id="IPR002155">
    <property type="entry name" value="Thiolase"/>
</dbReference>
<keyword evidence="4" id="KW-1185">Reference proteome</keyword>
<evidence type="ECO:0000259" key="1">
    <source>
        <dbReference type="Pfam" id="PF00108"/>
    </source>
</evidence>
<dbReference type="PANTHER" id="PTHR42870:SF1">
    <property type="entry name" value="NON-SPECIFIC LIPID-TRANSFER PROTEIN-LIKE 2"/>
    <property type="match status" value="1"/>
</dbReference>
<dbReference type="SUPFAM" id="SSF53901">
    <property type="entry name" value="Thiolase-like"/>
    <property type="match status" value="2"/>
</dbReference>
<gene>
    <name evidence="3" type="ORF">SAMN04489713_113138</name>
</gene>
<name>A0A1I5PGY5_9ACTN</name>
<evidence type="ECO:0000313" key="4">
    <source>
        <dbReference type="Proteomes" id="UP000183413"/>
    </source>
</evidence>
<feature type="domain" description="Thiolase N-terminal" evidence="1">
    <location>
        <begin position="27"/>
        <end position="126"/>
    </location>
</feature>
<dbReference type="PANTHER" id="PTHR42870">
    <property type="entry name" value="ACETYL-COA C-ACETYLTRANSFERASE"/>
    <property type="match status" value="1"/>
</dbReference>
<dbReference type="InterPro" id="IPR016039">
    <property type="entry name" value="Thiolase-like"/>
</dbReference>
<evidence type="ECO:0000313" key="3">
    <source>
        <dbReference type="EMBL" id="SFP33303.1"/>
    </source>
</evidence>
<dbReference type="RefSeq" id="WP_075023257.1">
    <property type="nucleotide sequence ID" value="NZ_FOVH01000013.1"/>
</dbReference>
<keyword evidence="3" id="KW-0808">Transferase</keyword>
<sequence length="407" mass="42850">MPTPVFILGGWQSDFAQKAPGGDVYPLIESATFGTLDDAGIAPADVEVVHVGNFAGELFNFQGQMGGLVAAAHRDLAGKPASRHEAACASGSMAVLAAMSDLESGRYGTALVLGAEVLRNVPGAEAGVRLGCAAWTGREVVDEPFPWPSMFDRMAVEYERRYGLDHRHLGRIAEINVGNARRNGNAQTRSWEIPEGSYHADDEVNPGVGAILRKQDCSRTTDGSAGVVLASEKVAGEWARARGIALESVPRIQGWGHRTGTMLLEDKLAAGARAEYVFPHLRTAIVDSFRRAGISSPYELDAIETHDCFSISEYIALDHFGITSPGKAWQAVEDGTIEPGGRLPVNPSGGLLGLGHPVGATGVRMLLDGAKQVGGRAGDYQVPGARRVGLLNLGGSATTVATFVVGV</sequence>
<dbReference type="InParanoid" id="A0A1I5PGY5"/>
<feature type="domain" description="Thiolase C-terminal" evidence="2">
    <location>
        <begin position="272"/>
        <end position="405"/>
    </location>
</feature>
<dbReference type="Gene3D" id="3.40.47.10">
    <property type="match status" value="1"/>
</dbReference>
<dbReference type="Proteomes" id="UP000183413">
    <property type="component" value="Unassembled WGS sequence"/>
</dbReference>
<dbReference type="PIRSF" id="PIRSF000429">
    <property type="entry name" value="Ac-CoA_Ac_transf"/>
    <property type="match status" value="1"/>
</dbReference>
<accession>A0A1I5PGY5</accession>
<dbReference type="Pfam" id="PF22691">
    <property type="entry name" value="Thiolase_C_1"/>
    <property type="match status" value="1"/>
</dbReference>